<feature type="non-terminal residue" evidence="1">
    <location>
        <position position="1"/>
    </location>
</feature>
<gene>
    <name evidence="1" type="ORF">GMARGA_LOCUS9765</name>
</gene>
<accession>A0ABN7URD6</accession>
<organism evidence="1 2">
    <name type="scientific">Gigaspora margarita</name>
    <dbReference type="NCBI Taxonomy" id="4874"/>
    <lineage>
        <taxon>Eukaryota</taxon>
        <taxon>Fungi</taxon>
        <taxon>Fungi incertae sedis</taxon>
        <taxon>Mucoromycota</taxon>
        <taxon>Glomeromycotina</taxon>
        <taxon>Glomeromycetes</taxon>
        <taxon>Diversisporales</taxon>
        <taxon>Gigasporaceae</taxon>
        <taxon>Gigaspora</taxon>
    </lineage>
</organism>
<evidence type="ECO:0000313" key="1">
    <source>
        <dbReference type="EMBL" id="CAG8658725.1"/>
    </source>
</evidence>
<evidence type="ECO:0000313" key="2">
    <source>
        <dbReference type="Proteomes" id="UP000789901"/>
    </source>
</evidence>
<proteinExistence type="predicted"/>
<dbReference type="Proteomes" id="UP000789901">
    <property type="component" value="Unassembled WGS sequence"/>
</dbReference>
<reference evidence="1 2" key="1">
    <citation type="submission" date="2021-06" db="EMBL/GenBank/DDBJ databases">
        <authorList>
            <person name="Kallberg Y."/>
            <person name="Tangrot J."/>
            <person name="Rosling A."/>
        </authorList>
    </citation>
    <scope>NUCLEOTIDE SEQUENCE [LARGE SCALE GENOMIC DNA]</scope>
    <source>
        <strain evidence="1 2">120-4 pot B 10/14</strain>
    </source>
</reference>
<sequence length="88" mass="10649">STTSPRNKSDNKEQVHQTVSETINIEESELVIKLNKRKKIESLIKNNCLLEDYLFNKHKHIHEDILALQEDIEYLENWHLKRKFEEYQ</sequence>
<keyword evidence="2" id="KW-1185">Reference proteome</keyword>
<name>A0ABN7URD6_GIGMA</name>
<dbReference type="EMBL" id="CAJVQB010005321">
    <property type="protein sequence ID" value="CAG8658725.1"/>
    <property type="molecule type" value="Genomic_DNA"/>
</dbReference>
<comment type="caution">
    <text evidence="1">The sequence shown here is derived from an EMBL/GenBank/DDBJ whole genome shotgun (WGS) entry which is preliminary data.</text>
</comment>
<protein>
    <submittedName>
        <fullName evidence="1">4718_t:CDS:1</fullName>
    </submittedName>
</protein>